<dbReference type="PANTHER" id="PTHR13026">
    <property type="entry name" value="NNP-1 PROTEIN NOVEL NUCLEAR PROTEIN 1 NOP52"/>
    <property type="match status" value="1"/>
</dbReference>
<evidence type="ECO:0000313" key="6">
    <source>
        <dbReference type="Proteomes" id="UP000471633"/>
    </source>
</evidence>
<gene>
    <name evidence="5" type="primary">RRP1B</name>
    <name evidence="5" type="ORF">MS3_00005724</name>
</gene>
<accession>A0A922S0X6</accession>
<dbReference type="RefSeq" id="XP_051069827.1">
    <property type="nucleotide sequence ID" value="XM_051213815.1"/>
</dbReference>
<comment type="subcellular location">
    <subcellularLocation>
        <location evidence="1">Nucleus</location>
    </subcellularLocation>
</comment>
<protein>
    <submittedName>
        <fullName evidence="5">Ribosomal RNA processing protein 1 B, variant 2</fullName>
    </submittedName>
</protein>
<reference evidence="5" key="3">
    <citation type="submission" date="2021-06" db="EMBL/GenBank/DDBJ databases">
        <title>Chromosome-level genome assembly for S. haematobium.</title>
        <authorList>
            <person name="Stroehlein A.J."/>
        </authorList>
    </citation>
    <scope>NUCLEOTIDE SEQUENCE</scope>
</reference>
<keyword evidence="6" id="KW-1185">Reference proteome</keyword>
<organism evidence="5 6">
    <name type="scientific">Schistosoma haematobium</name>
    <name type="common">Blood fluke</name>
    <dbReference type="NCBI Taxonomy" id="6185"/>
    <lineage>
        <taxon>Eukaryota</taxon>
        <taxon>Metazoa</taxon>
        <taxon>Spiralia</taxon>
        <taxon>Lophotrochozoa</taxon>
        <taxon>Platyhelminthes</taxon>
        <taxon>Trematoda</taxon>
        <taxon>Digenea</taxon>
        <taxon>Strigeidida</taxon>
        <taxon>Schistosomatoidea</taxon>
        <taxon>Schistosomatidae</taxon>
        <taxon>Schistosoma</taxon>
    </lineage>
</organism>
<dbReference type="InterPro" id="IPR010301">
    <property type="entry name" value="RRP1"/>
</dbReference>
<dbReference type="PANTHER" id="PTHR13026:SF0">
    <property type="entry name" value="RIBOSOMAL RNA PROCESSING 1B"/>
    <property type="match status" value="1"/>
</dbReference>
<reference evidence="5" key="1">
    <citation type="journal article" date="2012" name="Nat. Genet.">
        <title>Whole-genome sequence of Schistosoma haematobium.</title>
        <authorList>
            <person name="Young N.D."/>
            <person name="Jex A.R."/>
            <person name="Li B."/>
            <person name="Liu S."/>
            <person name="Yang L."/>
            <person name="Xiong Z."/>
            <person name="Li Y."/>
            <person name="Cantacessi C."/>
            <person name="Hall R.S."/>
            <person name="Xu X."/>
            <person name="Chen F."/>
            <person name="Wu X."/>
            <person name="Zerlotini A."/>
            <person name="Oliveira G."/>
            <person name="Hofmann A."/>
            <person name="Zhang G."/>
            <person name="Fang X."/>
            <person name="Kang Y."/>
            <person name="Campbell B.E."/>
            <person name="Loukas A."/>
            <person name="Ranganathan S."/>
            <person name="Rollinson D."/>
            <person name="Rinaldi G."/>
            <person name="Brindley P.J."/>
            <person name="Yang H."/>
            <person name="Wang J."/>
            <person name="Wang J."/>
            <person name="Gasser R.B."/>
        </authorList>
    </citation>
    <scope>NUCLEOTIDE SEQUENCE</scope>
</reference>
<proteinExistence type="inferred from homology"/>
<dbReference type="Pfam" id="PF05997">
    <property type="entry name" value="Nop52"/>
    <property type="match status" value="1"/>
</dbReference>
<dbReference type="Proteomes" id="UP000471633">
    <property type="component" value="Unassembled WGS sequence"/>
</dbReference>
<comment type="similarity">
    <text evidence="2">Belongs to the RRP1 family.</text>
</comment>
<evidence type="ECO:0000256" key="1">
    <source>
        <dbReference type="ARBA" id="ARBA00004123"/>
    </source>
</evidence>
<dbReference type="GeneID" id="24597001"/>
<name>A0A922S0X6_SCHHA</name>
<keyword evidence="4" id="KW-0539">Nucleus</keyword>
<dbReference type="EMBL" id="AMPZ03000003">
    <property type="protein sequence ID" value="KAH9588280.1"/>
    <property type="molecule type" value="Genomic_DNA"/>
</dbReference>
<reference evidence="5" key="4">
    <citation type="journal article" date="2022" name="PLoS Pathog.">
        <title>Chromosome-level genome of Schistosoma haematobium underpins genome-wide explorations of molecular variation.</title>
        <authorList>
            <person name="Stroehlein A.J."/>
            <person name="Korhonen P.K."/>
            <person name="Lee V.V."/>
            <person name="Ralph S.A."/>
            <person name="Mentink-Kane M."/>
            <person name="You H."/>
            <person name="McManus D.P."/>
            <person name="Tchuente L.T."/>
            <person name="Stothard J.R."/>
            <person name="Kaur P."/>
            <person name="Dudchenko O."/>
            <person name="Aiden E.L."/>
            <person name="Yang B."/>
            <person name="Yang H."/>
            <person name="Emery A.M."/>
            <person name="Webster B.L."/>
            <person name="Brindley P.J."/>
            <person name="Rollinson D."/>
            <person name="Chang B.C.H."/>
            <person name="Gasser R.B."/>
            <person name="Young N.D."/>
        </authorList>
    </citation>
    <scope>NUCLEOTIDE SEQUENCE</scope>
</reference>
<reference evidence="5" key="2">
    <citation type="journal article" date="2019" name="Gigascience">
        <title>High-quality Schistosoma haematobium genome achieved by single-molecule and long-range sequencing.</title>
        <authorList>
            <person name="Stroehlein A.J."/>
            <person name="Korhonen P.K."/>
            <person name="Chong T.M."/>
            <person name="Lim Y.L."/>
            <person name="Chan K.G."/>
            <person name="Webster B."/>
            <person name="Rollinson D."/>
            <person name="Brindley P.J."/>
            <person name="Gasser R.B."/>
            <person name="Young N.D."/>
        </authorList>
    </citation>
    <scope>NUCLEOTIDE SEQUENCE</scope>
</reference>
<dbReference type="GO" id="GO:0006364">
    <property type="term" value="P:rRNA processing"/>
    <property type="evidence" value="ECO:0007669"/>
    <property type="project" value="UniProtKB-KW"/>
</dbReference>
<dbReference type="GO" id="GO:0005634">
    <property type="term" value="C:nucleus"/>
    <property type="evidence" value="ECO:0007669"/>
    <property type="project" value="UniProtKB-SubCell"/>
</dbReference>
<comment type="caution">
    <text evidence="5">The sequence shown here is derived from an EMBL/GenBank/DDBJ whole genome shotgun (WGS) entry which is preliminary data.</text>
</comment>
<dbReference type="OrthoDB" id="2019504at2759"/>
<sequence>MDVVRKLAKALASNQDKVRRKAQKQVKVLLSKKSLNGKDDWTYEQLLGICKGLHYSLWMQDKLLLKEQTVVRLCNILPNIEDNTVTLYYSYAMFETLAREWDNLDYWRVDKFMLLGREFFTRGLQFISCKKPEILPSFVEAIFTKILNNDINHAVGLKLHFCTLIGEELPKKNVKMLSLQLVFQYLLVLLASLPKHNIYAHSVLSLITRITKLIRRRPQCCLDRIMKCLENILSKDSSYRNALKRVDTNLKRILANRETTSVATDGQIPTLCAESSPETTNLVPNTCENINSEGGSSELKIGKKKIPKVLKKKKRVTKKRSYAETANPVNIEFSNQADDFVEESRPKRMKSEIPTKSVDECTAVPCVVPDSPCPFSACDDESKPNVGQFISPNVSISGNSASAEKCTSNTPLSSERRVSFGKVFRKKFNSARCISLTPPVSVIPAKGILRSNKSIADDAKANVSF</sequence>
<evidence type="ECO:0000256" key="3">
    <source>
        <dbReference type="ARBA" id="ARBA00022552"/>
    </source>
</evidence>
<dbReference type="AlphaFoldDB" id="A0A922S0X6"/>
<keyword evidence="3" id="KW-0698">rRNA processing</keyword>
<evidence type="ECO:0000256" key="2">
    <source>
        <dbReference type="ARBA" id="ARBA00006374"/>
    </source>
</evidence>
<dbReference type="GO" id="GO:0030688">
    <property type="term" value="C:preribosome, small subunit precursor"/>
    <property type="evidence" value="ECO:0007669"/>
    <property type="project" value="InterPro"/>
</dbReference>
<dbReference type="CTD" id="23076"/>
<evidence type="ECO:0000256" key="4">
    <source>
        <dbReference type="ARBA" id="ARBA00023242"/>
    </source>
</evidence>
<evidence type="ECO:0000313" key="5">
    <source>
        <dbReference type="EMBL" id="KAH9588280.1"/>
    </source>
</evidence>